<reference evidence="2 3" key="1">
    <citation type="submission" date="2014-05" db="EMBL/GenBank/DDBJ databases">
        <title>Draft genome sequence of a rare smut relative, Tilletiaria anomala UBC 951.</title>
        <authorList>
            <consortium name="DOE Joint Genome Institute"/>
            <person name="Toome M."/>
            <person name="Kuo A."/>
            <person name="Henrissat B."/>
            <person name="Lipzen A."/>
            <person name="Tritt A."/>
            <person name="Yoshinaga Y."/>
            <person name="Zane M."/>
            <person name="Barry K."/>
            <person name="Grigoriev I.V."/>
            <person name="Spatafora J.W."/>
            <person name="Aimea M.C."/>
        </authorList>
    </citation>
    <scope>NUCLEOTIDE SEQUENCE [LARGE SCALE GENOMIC DNA]</scope>
    <source>
        <strain evidence="2 3">UBC 951</strain>
    </source>
</reference>
<evidence type="ECO:0000313" key="2">
    <source>
        <dbReference type="EMBL" id="KDN40958.1"/>
    </source>
</evidence>
<sequence length="220" mass="23777">MSNASSLPQFQPLPHHGQQQFSPPSHPPPHPRLDPPQVTRTSEAEADEPDGEAPPSYEAVVTTHPNQTLPPQRVGEANRPQQGQQMGQGHFRPSDGGAAHLVPPGQSLYHYPYSQQHAYAQQSFPLHTGPPGSLPYAPYPHQGFPPQQSHPHLHHGSFANVHVTGPGRYPPPGALVLQPGDPRIGGRLCFHCDGTGTIEGLFFGDDICERCQGVGRLFAP</sequence>
<name>A0A066VKY6_TILAU</name>
<dbReference type="Proteomes" id="UP000027361">
    <property type="component" value="Unassembled WGS sequence"/>
</dbReference>
<evidence type="ECO:0000256" key="1">
    <source>
        <dbReference type="SAM" id="MobiDB-lite"/>
    </source>
</evidence>
<feature type="compositionally biased region" description="Low complexity" evidence="1">
    <location>
        <begin position="14"/>
        <end position="23"/>
    </location>
</feature>
<dbReference type="PANTHER" id="PTHR28031:SF1">
    <property type="entry name" value="PROLINE-RICH PROTEIN HUA1"/>
    <property type="match status" value="1"/>
</dbReference>
<dbReference type="STRING" id="1037660.A0A066VKY6"/>
<dbReference type="FunCoup" id="A0A066VKY6">
    <property type="interactions" value="239"/>
</dbReference>
<dbReference type="OrthoDB" id="2405700at2759"/>
<dbReference type="GeneID" id="25261907"/>
<dbReference type="InterPro" id="IPR038910">
    <property type="entry name" value="Hua1-like"/>
</dbReference>
<feature type="region of interest" description="Disordered" evidence="1">
    <location>
        <begin position="1"/>
        <end position="104"/>
    </location>
</feature>
<organism evidence="2 3">
    <name type="scientific">Tilletiaria anomala (strain ATCC 24038 / CBS 436.72 / UBC 951)</name>
    <dbReference type="NCBI Taxonomy" id="1037660"/>
    <lineage>
        <taxon>Eukaryota</taxon>
        <taxon>Fungi</taxon>
        <taxon>Dikarya</taxon>
        <taxon>Basidiomycota</taxon>
        <taxon>Ustilaginomycotina</taxon>
        <taxon>Exobasidiomycetes</taxon>
        <taxon>Georgefischeriales</taxon>
        <taxon>Tilletiariaceae</taxon>
        <taxon>Tilletiaria</taxon>
    </lineage>
</organism>
<accession>A0A066VKY6</accession>
<gene>
    <name evidence="2" type="ORF">K437DRAFT_181154</name>
</gene>
<dbReference type="InParanoid" id="A0A066VKY6"/>
<dbReference type="RefSeq" id="XP_013241548.1">
    <property type="nucleotide sequence ID" value="XM_013386094.1"/>
</dbReference>
<dbReference type="AlphaFoldDB" id="A0A066VKY6"/>
<dbReference type="HOGENOM" id="CLU_1256813_0_0_1"/>
<protein>
    <submittedName>
        <fullName evidence="2">Uncharacterized protein</fullName>
    </submittedName>
</protein>
<comment type="caution">
    <text evidence="2">The sequence shown here is derived from an EMBL/GenBank/DDBJ whole genome shotgun (WGS) entry which is preliminary data.</text>
</comment>
<proteinExistence type="predicted"/>
<keyword evidence="3" id="KW-1185">Reference proteome</keyword>
<dbReference type="GO" id="GO:0005737">
    <property type="term" value="C:cytoplasm"/>
    <property type="evidence" value="ECO:0007669"/>
    <property type="project" value="TreeGrafter"/>
</dbReference>
<evidence type="ECO:0000313" key="3">
    <source>
        <dbReference type="Proteomes" id="UP000027361"/>
    </source>
</evidence>
<dbReference type="PANTHER" id="PTHR28031">
    <property type="entry name" value="PROLINE-RICH PROTEIN HUA1"/>
    <property type="match status" value="1"/>
</dbReference>
<dbReference type="EMBL" id="JMSN01000085">
    <property type="protein sequence ID" value="KDN40958.1"/>
    <property type="molecule type" value="Genomic_DNA"/>
</dbReference>